<evidence type="ECO:0000256" key="4">
    <source>
        <dbReference type="ARBA" id="ARBA00022692"/>
    </source>
</evidence>
<comment type="similarity">
    <text evidence="2">Belongs to the MmpS family.</text>
</comment>
<dbReference type="InterPro" id="IPR008693">
    <property type="entry name" value="MmpS"/>
</dbReference>
<evidence type="ECO:0000256" key="1">
    <source>
        <dbReference type="ARBA" id="ARBA00004236"/>
    </source>
</evidence>
<keyword evidence="4" id="KW-0812">Transmembrane</keyword>
<accession>A0A1Y5PQ91</accession>
<keyword evidence="5" id="KW-1133">Transmembrane helix</keyword>
<protein>
    <submittedName>
        <fullName evidence="7">Membrane family protein</fullName>
    </submittedName>
</protein>
<proteinExistence type="inferred from homology"/>
<evidence type="ECO:0000256" key="2">
    <source>
        <dbReference type="ARBA" id="ARBA00007531"/>
    </source>
</evidence>
<evidence type="ECO:0000256" key="6">
    <source>
        <dbReference type="ARBA" id="ARBA00023136"/>
    </source>
</evidence>
<gene>
    <name evidence="7" type="ORF">MHPYR_80098</name>
</gene>
<name>A0A1Y5PQ91_9MYCO</name>
<dbReference type="AlphaFoldDB" id="A0A1Y5PQ91"/>
<dbReference type="EMBL" id="FLQS01000078">
    <property type="protein sequence ID" value="SBS79509.1"/>
    <property type="molecule type" value="Genomic_DNA"/>
</dbReference>
<reference evidence="7" key="1">
    <citation type="submission" date="2016-03" db="EMBL/GenBank/DDBJ databases">
        <authorList>
            <person name="Ploux O."/>
        </authorList>
    </citation>
    <scope>NUCLEOTIDE SEQUENCE</scope>
    <source>
        <strain evidence="7">UC10</strain>
    </source>
</reference>
<keyword evidence="3" id="KW-1003">Cell membrane</keyword>
<dbReference type="Pfam" id="PF05423">
    <property type="entry name" value="Mycobact_memb"/>
    <property type="match status" value="1"/>
</dbReference>
<dbReference type="InterPro" id="IPR038468">
    <property type="entry name" value="MmpS_C"/>
</dbReference>
<dbReference type="Gene3D" id="2.60.40.2880">
    <property type="entry name" value="MmpS1-5, C-terminal soluble domain"/>
    <property type="match status" value="1"/>
</dbReference>
<organism evidence="7">
    <name type="scientific">uncultured Mycobacterium sp</name>
    <dbReference type="NCBI Taxonomy" id="171292"/>
    <lineage>
        <taxon>Bacteria</taxon>
        <taxon>Bacillati</taxon>
        <taxon>Actinomycetota</taxon>
        <taxon>Actinomycetes</taxon>
        <taxon>Mycobacteriales</taxon>
        <taxon>Mycobacteriaceae</taxon>
        <taxon>Mycobacterium</taxon>
        <taxon>environmental samples</taxon>
    </lineage>
</organism>
<evidence type="ECO:0000256" key="3">
    <source>
        <dbReference type="ARBA" id="ARBA00022475"/>
    </source>
</evidence>
<dbReference type="GO" id="GO:0005886">
    <property type="term" value="C:plasma membrane"/>
    <property type="evidence" value="ECO:0007669"/>
    <property type="project" value="UniProtKB-SubCell"/>
</dbReference>
<comment type="subcellular location">
    <subcellularLocation>
        <location evidence="1">Cell membrane</location>
    </subcellularLocation>
</comment>
<evidence type="ECO:0000256" key="5">
    <source>
        <dbReference type="ARBA" id="ARBA00022989"/>
    </source>
</evidence>
<sequence>MMTKPPIFGWLKRFWVIAVVVVALIVAGAVVGRLRTFFDTDQPLAPEAGHADAIVPFNTKRVTYEIVGPVTATGRVSYLDVNGRTLEAGFTSLPWSITVTTTDPGMLANVVAQGDADGLGCRILVNDKVVDENHAAGRDAQAFCLEKAA</sequence>
<keyword evidence="6" id="KW-0472">Membrane</keyword>
<evidence type="ECO:0000313" key="7">
    <source>
        <dbReference type="EMBL" id="SBS79509.1"/>
    </source>
</evidence>